<sequence length="409" mass="47259">MKRNPDIGNEKHMRFMQDIRHANINANWSRESSTVKANFAQVKRLEKVGTDMFGIPSVTPVMGPFPLEDTFGMAIAACLLRRSLDPGRNENTIQFATARRFRSAFSNAYHASKNVGNISSMAYEANKFYTTTCPTYGYWFARFILGCHKRMGDKVVQDYALSRKIFLELLRHLEDDWNGAHENPIERDGIAEFAGVLLIGFLLGLRGEEIVKTDISGLLKYIDVGALDPDHPHVIIPLIGRLKGETGERYHMLPMARVTRSGIMAGKWMDRLCRSLVKQDRRNGFVFLGKDGNPKKIREYNEEFYERLRRVRVEKWFLFEPGIDISDEYGLRRSLRRGSNTEARNRKVSQPVIDMNNRWRKWEGSKGRRPAMEMSAHYTEIRMSLPILWEYSFTPHTLVPECYSYSVCP</sequence>
<protein>
    <submittedName>
        <fullName evidence="1">Uncharacterized protein</fullName>
    </submittedName>
</protein>
<evidence type="ECO:0000313" key="2">
    <source>
        <dbReference type="Proteomes" id="UP001295423"/>
    </source>
</evidence>
<reference evidence="1" key="1">
    <citation type="submission" date="2023-08" db="EMBL/GenBank/DDBJ databases">
        <authorList>
            <person name="Audoor S."/>
            <person name="Bilcke G."/>
        </authorList>
    </citation>
    <scope>NUCLEOTIDE SEQUENCE</scope>
</reference>
<organism evidence="1 2">
    <name type="scientific">Cylindrotheca closterium</name>
    <dbReference type="NCBI Taxonomy" id="2856"/>
    <lineage>
        <taxon>Eukaryota</taxon>
        <taxon>Sar</taxon>
        <taxon>Stramenopiles</taxon>
        <taxon>Ochrophyta</taxon>
        <taxon>Bacillariophyta</taxon>
        <taxon>Bacillariophyceae</taxon>
        <taxon>Bacillariophycidae</taxon>
        <taxon>Bacillariales</taxon>
        <taxon>Bacillariaceae</taxon>
        <taxon>Cylindrotheca</taxon>
    </lineage>
</organism>
<gene>
    <name evidence="1" type="ORF">CYCCA115_LOCUS22006</name>
</gene>
<dbReference type="EMBL" id="CAKOGP040002282">
    <property type="protein sequence ID" value="CAJ1966422.1"/>
    <property type="molecule type" value="Genomic_DNA"/>
</dbReference>
<proteinExistence type="predicted"/>
<comment type="caution">
    <text evidence="1">The sequence shown here is derived from an EMBL/GenBank/DDBJ whole genome shotgun (WGS) entry which is preliminary data.</text>
</comment>
<keyword evidence="2" id="KW-1185">Reference proteome</keyword>
<dbReference type="AlphaFoldDB" id="A0AAD2G8Q3"/>
<name>A0AAD2G8Q3_9STRA</name>
<accession>A0AAD2G8Q3</accession>
<evidence type="ECO:0000313" key="1">
    <source>
        <dbReference type="EMBL" id="CAJ1966422.1"/>
    </source>
</evidence>
<dbReference type="Proteomes" id="UP001295423">
    <property type="component" value="Unassembled WGS sequence"/>
</dbReference>